<dbReference type="AlphaFoldDB" id="A0A0A9AVW0"/>
<accession>A0A0A9AVW0</accession>
<sequence>MVAMRILYHSNHTHKSPHIAKLMCPTTLILVPCPQDL</sequence>
<organism evidence="1">
    <name type="scientific">Arundo donax</name>
    <name type="common">Giant reed</name>
    <name type="synonym">Donax arundinaceus</name>
    <dbReference type="NCBI Taxonomy" id="35708"/>
    <lineage>
        <taxon>Eukaryota</taxon>
        <taxon>Viridiplantae</taxon>
        <taxon>Streptophyta</taxon>
        <taxon>Embryophyta</taxon>
        <taxon>Tracheophyta</taxon>
        <taxon>Spermatophyta</taxon>
        <taxon>Magnoliopsida</taxon>
        <taxon>Liliopsida</taxon>
        <taxon>Poales</taxon>
        <taxon>Poaceae</taxon>
        <taxon>PACMAD clade</taxon>
        <taxon>Arundinoideae</taxon>
        <taxon>Arundineae</taxon>
        <taxon>Arundo</taxon>
    </lineage>
</organism>
<proteinExistence type="predicted"/>
<reference evidence="1" key="2">
    <citation type="journal article" date="2015" name="Data Brief">
        <title>Shoot transcriptome of the giant reed, Arundo donax.</title>
        <authorList>
            <person name="Barrero R.A."/>
            <person name="Guerrero F.D."/>
            <person name="Moolhuijzen P."/>
            <person name="Goolsby J.A."/>
            <person name="Tidwell J."/>
            <person name="Bellgard S.E."/>
            <person name="Bellgard M.I."/>
        </authorList>
    </citation>
    <scope>NUCLEOTIDE SEQUENCE</scope>
    <source>
        <tissue evidence="1">Shoot tissue taken approximately 20 cm above the soil surface</tissue>
    </source>
</reference>
<evidence type="ECO:0000313" key="1">
    <source>
        <dbReference type="EMBL" id="JAD51217.1"/>
    </source>
</evidence>
<dbReference type="EMBL" id="GBRH01246678">
    <property type="protein sequence ID" value="JAD51217.1"/>
    <property type="molecule type" value="Transcribed_RNA"/>
</dbReference>
<reference evidence="1" key="1">
    <citation type="submission" date="2014-09" db="EMBL/GenBank/DDBJ databases">
        <authorList>
            <person name="Magalhaes I.L.F."/>
            <person name="Oliveira U."/>
            <person name="Santos F.R."/>
            <person name="Vidigal T.H.D.A."/>
            <person name="Brescovit A.D."/>
            <person name="Santos A.J."/>
        </authorList>
    </citation>
    <scope>NUCLEOTIDE SEQUENCE</scope>
    <source>
        <tissue evidence="1">Shoot tissue taken approximately 20 cm above the soil surface</tissue>
    </source>
</reference>
<protein>
    <submittedName>
        <fullName evidence="1">Uncharacterized protein</fullName>
    </submittedName>
</protein>
<name>A0A0A9AVW0_ARUDO</name>